<dbReference type="AlphaFoldDB" id="A0A387HBC5"/>
<name>A0A387HBC5_9ACTN</name>
<proteinExistence type="predicted"/>
<organism evidence="1 2">
    <name type="scientific">Streptomyces hundungensis</name>
    <dbReference type="NCBI Taxonomy" id="1077946"/>
    <lineage>
        <taxon>Bacteria</taxon>
        <taxon>Bacillati</taxon>
        <taxon>Actinomycetota</taxon>
        <taxon>Actinomycetes</taxon>
        <taxon>Kitasatosporales</taxon>
        <taxon>Streptomycetaceae</taxon>
        <taxon>Streptomyces</taxon>
    </lineage>
</organism>
<sequence length="39" mass="4269">MFETFKNLKISERAEEVMAAVSGADLTCRSRNYTAASGL</sequence>
<dbReference type="Proteomes" id="UP000271554">
    <property type="component" value="Chromosome"/>
</dbReference>
<reference evidence="1 2" key="1">
    <citation type="submission" date="2018-10" db="EMBL/GenBank/DDBJ databases">
        <title>Relationship between Morphology and Antimicrobial Activity in Streptomyces.</title>
        <authorList>
            <person name="Kang H.J."/>
            <person name="Kim S.B."/>
        </authorList>
    </citation>
    <scope>NUCLEOTIDE SEQUENCE [LARGE SCALE GENOMIC DNA]</scope>
    <source>
        <strain evidence="1 2">BH38</strain>
    </source>
</reference>
<evidence type="ECO:0000313" key="2">
    <source>
        <dbReference type="Proteomes" id="UP000271554"/>
    </source>
</evidence>
<keyword evidence="2" id="KW-1185">Reference proteome</keyword>
<evidence type="ECO:0000313" key="1">
    <source>
        <dbReference type="EMBL" id="AYG79981.1"/>
    </source>
</evidence>
<dbReference type="EMBL" id="CP032698">
    <property type="protein sequence ID" value="AYG79981.1"/>
    <property type="molecule type" value="Genomic_DNA"/>
</dbReference>
<dbReference type="KEGG" id="shun:DWB77_02100"/>
<protein>
    <submittedName>
        <fullName evidence="1">Uncharacterized protein</fullName>
    </submittedName>
</protein>
<gene>
    <name evidence="1" type="ORF">DWB77_02100</name>
</gene>
<accession>A0A387HBC5</accession>